<reference evidence="5" key="1">
    <citation type="submission" date="2023-07" db="EMBL/GenBank/DDBJ databases">
        <title>draft genome sequence of fig (Ficus carica).</title>
        <authorList>
            <person name="Takahashi T."/>
            <person name="Nishimura K."/>
        </authorList>
    </citation>
    <scope>NUCLEOTIDE SEQUENCE</scope>
</reference>
<comment type="pathway">
    <text evidence="2">Protein modification; protein ubiquitination.</text>
</comment>
<dbReference type="EMBL" id="BTGU01000012">
    <property type="protein sequence ID" value="GMN41193.1"/>
    <property type="molecule type" value="Genomic_DNA"/>
</dbReference>
<name>A0AA87ZRP3_FICCA</name>
<proteinExistence type="predicted"/>
<sequence length="244" mass="27392">MDCVICTSVPHFFRPPRNTICGTCYEGARNLLNTLTTLQKHLKDENDNEKDKYPISPGSANSKPNSSKASSANFIRHSRGKLKSGCKIYLTTTLVNVWKWVSAMIDDTEDLNEKIKFLGTGPVVALREQIHPDIFIKPGNNEPHIPAHKALLATRSEVFKNMLDCDSCKSPANDTVMLSEMSHEELESLLEFLYSGSLPEEKMKKHVYALSVAADKYNIPYLLKMCERHMLDSLSLSNALGFLE</sequence>
<evidence type="ECO:0000256" key="3">
    <source>
        <dbReference type="SAM" id="MobiDB-lite"/>
    </source>
</evidence>
<gene>
    <name evidence="5" type="ORF">TIFTF001_010407</name>
</gene>
<dbReference type="InterPro" id="IPR044784">
    <property type="entry name" value="At1g01640-like"/>
</dbReference>
<feature type="compositionally biased region" description="Low complexity" evidence="3">
    <location>
        <begin position="56"/>
        <end position="72"/>
    </location>
</feature>
<dbReference type="InterPro" id="IPR000210">
    <property type="entry name" value="BTB/POZ_dom"/>
</dbReference>
<dbReference type="SUPFAM" id="SSF54695">
    <property type="entry name" value="POZ domain"/>
    <property type="match status" value="1"/>
</dbReference>
<protein>
    <recommendedName>
        <fullName evidence="4">BTB domain-containing protein</fullName>
    </recommendedName>
</protein>
<evidence type="ECO:0000256" key="1">
    <source>
        <dbReference type="ARBA" id="ARBA00002668"/>
    </source>
</evidence>
<accession>A0AA87ZRP3</accession>
<evidence type="ECO:0000256" key="2">
    <source>
        <dbReference type="ARBA" id="ARBA00004906"/>
    </source>
</evidence>
<evidence type="ECO:0000313" key="5">
    <source>
        <dbReference type="EMBL" id="GMN41193.1"/>
    </source>
</evidence>
<dbReference type="PANTHER" id="PTHR47274">
    <property type="entry name" value="BTB/POZ DOMAIN CONTAINING PROTEIN, EXPRESSED-RELATED"/>
    <property type="match status" value="1"/>
</dbReference>
<feature type="domain" description="BTB" evidence="4">
    <location>
        <begin position="132"/>
        <end position="202"/>
    </location>
</feature>
<organism evidence="5 6">
    <name type="scientific">Ficus carica</name>
    <name type="common">Common fig</name>
    <dbReference type="NCBI Taxonomy" id="3494"/>
    <lineage>
        <taxon>Eukaryota</taxon>
        <taxon>Viridiplantae</taxon>
        <taxon>Streptophyta</taxon>
        <taxon>Embryophyta</taxon>
        <taxon>Tracheophyta</taxon>
        <taxon>Spermatophyta</taxon>
        <taxon>Magnoliopsida</taxon>
        <taxon>eudicotyledons</taxon>
        <taxon>Gunneridae</taxon>
        <taxon>Pentapetalae</taxon>
        <taxon>rosids</taxon>
        <taxon>fabids</taxon>
        <taxon>Rosales</taxon>
        <taxon>Moraceae</taxon>
        <taxon>Ficeae</taxon>
        <taxon>Ficus</taxon>
    </lineage>
</organism>
<dbReference type="Pfam" id="PF00651">
    <property type="entry name" value="BTB"/>
    <property type="match status" value="1"/>
</dbReference>
<dbReference type="PANTHER" id="PTHR47274:SF1">
    <property type="entry name" value="BTB_POZ DOMAIN CONTAINING PROTEIN, EXPRESSED"/>
    <property type="match status" value="1"/>
</dbReference>
<dbReference type="Proteomes" id="UP001187192">
    <property type="component" value="Unassembled WGS sequence"/>
</dbReference>
<dbReference type="InterPro" id="IPR011333">
    <property type="entry name" value="SKP1/BTB/POZ_sf"/>
</dbReference>
<evidence type="ECO:0000259" key="4">
    <source>
        <dbReference type="PROSITE" id="PS50097"/>
    </source>
</evidence>
<keyword evidence="6" id="KW-1185">Reference proteome</keyword>
<dbReference type="PROSITE" id="PS50097">
    <property type="entry name" value="BTB"/>
    <property type="match status" value="1"/>
</dbReference>
<dbReference type="AlphaFoldDB" id="A0AA87ZRP3"/>
<evidence type="ECO:0000313" key="6">
    <source>
        <dbReference type="Proteomes" id="UP001187192"/>
    </source>
</evidence>
<comment type="caution">
    <text evidence="5">The sequence shown here is derived from an EMBL/GenBank/DDBJ whole genome shotgun (WGS) entry which is preliminary data.</text>
</comment>
<dbReference type="Gene3D" id="3.30.710.10">
    <property type="entry name" value="Potassium Channel Kv1.1, Chain A"/>
    <property type="match status" value="1"/>
</dbReference>
<feature type="region of interest" description="Disordered" evidence="3">
    <location>
        <begin position="45"/>
        <end position="72"/>
    </location>
</feature>
<comment type="function">
    <text evidence="1">May act as a substrate-specific adapter of an E3 ubiquitin-protein ligase complex (CUL3-RBX1-BTB) which mediates the ubiquitination and subsequent proteasomal degradation of target proteins.</text>
</comment>
<dbReference type="SMART" id="SM00225">
    <property type="entry name" value="BTB"/>
    <property type="match status" value="1"/>
</dbReference>